<accession>A0AAV1LKQ9</accession>
<dbReference type="PROSITE" id="PS51029">
    <property type="entry name" value="MADF"/>
    <property type="match status" value="1"/>
</dbReference>
<proteinExistence type="predicted"/>
<evidence type="ECO:0000256" key="1">
    <source>
        <dbReference type="SAM" id="MobiDB-lite"/>
    </source>
</evidence>
<dbReference type="SMART" id="SM00595">
    <property type="entry name" value="MADF"/>
    <property type="match status" value="1"/>
</dbReference>
<reference evidence="3 4" key="1">
    <citation type="submission" date="2023-11" db="EMBL/GenBank/DDBJ databases">
        <authorList>
            <person name="Hedman E."/>
            <person name="Englund M."/>
            <person name="Stromberg M."/>
            <person name="Nyberg Akerstrom W."/>
            <person name="Nylinder S."/>
            <person name="Jareborg N."/>
            <person name="Kallberg Y."/>
            <person name="Kronander E."/>
        </authorList>
    </citation>
    <scope>NUCLEOTIDE SEQUENCE [LARGE SCALE GENOMIC DNA]</scope>
</reference>
<feature type="region of interest" description="Disordered" evidence="1">
    <location>
        <begin position="223"/>
        <end position="247"/>
    </location>
</feature>
<sequence length="247" mass="28473">MADVHVLEPGASNKSERDFVLYLISLYRESPVLWDTKRKDYVDKYKRSVALQNIIRSLRIYKPTYTEEEFKKKINTLRTNFNKERNKIYKARRSGISADDVPQPTLWYYNEMLFLTNHTRVICKTESSEQSPPQQKKTPQKRSKNTSTDDLVNKAIKYSKRSDNESDIIAKSWATKLSRLAHDQRRYAEKIINDVLFEGAMGTLTRNGVHFLPASSTCHSFDNSGELNVSPSSNSSHVTNMSPTPDQ</sequence>
<dbReference type="PANTHER" id="PTHR21505:SF12">
    <property type="entry name" value="MADF DOMAIN-CONTAINING PROTEIN-RELATED"/>
    <property type="match status" value="1"/>
</dbReference>
<dbReference type="Proteomes" id="UP001314205">
    <property type="component" value="Unassembled WGS sequence"/>
</dbReference>
<dbReference type="EMBL" id="CAVLGL010000090">
    <property type="protein sequence ID" value="CAK1594241.1"/>
    <property type="molecule type" value="Genomic_DNA"/>
</dbReference>
<organism evidence="3 4">
    <name type="scientific">Parnassius mnemosyne</name>
    <name type="common">clouded apollo</name>
    <dbReference type="NCBI Taxonomy" id="213953"/>
    <lineage>
        <taxon>Eukaryota</taxon>
        <taxon>Metazoa</taxon>
        <taxon>Ecdysozoa</taxon>
        <taxon>Arthropoda</taxon>
        <taxon>Hexapoda</taxon>
        <taxon>Insecta</taxon>
        <taxon>Pterygota</taxon>
        <taxon>Neoptera</taxon>
        <taxon>Endopterygota</taxon>
        <taxon>Lepidoptera</taxon>
        <taxon>Glossata</taxon>
        <taxon>Ditrysia</taxon>
        <taxon>Papilionoidea</taxon>
        <taxon>Papilionidae</taxon>
        <taxon>Parnassiinae</taxon>
        <taxon>Parnassini</taxon>
        <taxon>Parnassius</taxon>
        <taxon>Driopa</taxon>
    </lineage>
</organism>
<dbReference type="AlphaFoldDB" id="A0AAV1LKQ9"/>
<evidence type="ECO:0000259" key="2">
    <source>
        <dbReference type="PROSITE" id="PS51029"/>
    </source>
</evidence>
<dbReference type="PANTHER" id="PTHR21505">
    <property type="entry name" value="MADF DOMAIN-CONTAINING PROTEIN-RELATED"/>
    <property type="match status" value="1"/>
</dbReference>
<feature type="domain" description="MADF" evidence="2">
    <location>
        <begin position="22"/>
        <end position="120"/>
    </location>
</feature>
<keyword evidence="4" id="KW-1185">Reference proteome</keyword>
<feature type="region of interest" description="Disordered" evidence="1">
    <location>
        <begin position="124"/>
        <end position="152"/>
    </location>
</feature>
<evidence type="ECO:0000313" key="4">
    <source>
        <dbReference type="Proteomes" id="UP001314205"/>
    </source>
</evidence>
<dbReference type="Pfam" id="PF10545">
    <property type="entry name" value="MADF_DNA_bdg"/>
    <property type="match status" value="1"/>
</dbReference>
<evidence type="ECO:0000313" key="3">
    <source>
        <dbReference type="EMBL" id="CAK1594241.1"/>
    </source>
</evidence>
<protein>
    <recommendedName>
        <fullName evidence="2">MADF domain-containing protein</fullName>
    </recommendedName>
</protein>
<feature type="compositionally biased region" description="Low complexity" evidence="1">
    <location>
        <begin position="124"/>
        <end position="137"/>
    </location>
</feature>
<comment type="caution">
    <text evidence="3">The sequence shown here is derived from an EMBL/GenBank/DDBJ whole genome shotgun (WGS) entry which is preliminary data.</text>
</comment>
<name>A0AAV1LKQ9_9NEOP</name>
<dbReference type="InterPro" id="IPR006578">
    <property type="entry name" value="MADF-dom"/>
</dbReference>
<gene>
    <name evidence="3" type="ORF">PARMNEM_LOCUS13908</name>
</gene>